<accession>A0A8C4LA75</accession>
<dbReference type="AlphaFoldDB" id="A0A8C4LA75"/>
<dbReference type="Proteomes" id="UP000694387">
    <property type="component" value="Chromosome 26"/>
</dbReference>
<reference evidence="2 3" key="1">
    <citation type="journal article" date="2020" name="Nat. Commun.">
        <title>Donkey genomes provide new insights into domestication and selection for coat color.</title>
        <authorList>
            <person name="Wang"/>
            <person name="C."/>
            <person name="Li"/>
            <person name="H."/>
            <person name="Guo"/>
            <person name="Y."/>
            <person name="Huang"/>
            <person name="J."/>
            <person name="Sun"/>
            <person name="Y."/>
            <person name="Min"/>
            <person name="J."/>
            <person name="Wang"/>
            <person name="J."/>
            <person name="Fang"/>
            <person name="X."/>
            <person name="Zhao"/>
            <person name="Z."/>
            <person name="Wang"/>
            <person name="S."/>
            <person name="Zhang"/>
            <person name="Y."/>
            <person name="Liu"/>
            <person name="Q."/>
            <person name="Jiang"/>
            <person name="Q."/>
            <person name="Wang"/>
            <person name="X."/>
            <person name="Guo"/>
            <person name="Y."/>
            <person name="Yang"/>
            <person name="C."/>
            <person name="Wang"/>
            <person name="Y."/>
            <person name="Tian"/>
            <person name="F."/>
            <person name="Zhuang"/>
            <person name="G."/>
            <person name="Fan"/>
            <person name="Y."/>
            <person name="Gao"/>
            <person name="Q."/>
            <person name="Li"/>
            <person name="Y."/>
            <person name="Ju"/>
            <person name="Z."/>
            <person name="Li"/>
            <person name="J."/>
            <person name="Li"/>
            <person name="R."/>
            <person name="Hou"/>
            <person name="M."/>
            <person name="Yang"/>
            <person name="G."/>
            <person name="Liu"/>
            <person name="G."/>
            <person name="Liu"/>
            <person name="W."/>
            <person name="Guo"/>
            <person name="J."/>
            <person name="Pan"/>
            <person name="S."/>
            <person name="Fan"/>
            <person name="G."/>
            <person name="Zhang"/>
            <person name="W."/>
            <person name="Zhang"/>
            <person name="R."/>
            <person name="Yu"/>
            <person name="J."/>
            <person name="Zhang"/>
            <person name="X."/>
            <person name="Yin"/>
            <person name="Q."/>
            <person name="Ji"/>
            <person name="C."/>
            <person name="Jin"/>
            <person name="Y."/>
            <person name="Yue"/>
            <person name="G."/>
            <person name="Liu"/>
            <person name="M."/>
            <person name="Xu"/>
            <person name="J."/>
            <person name="Liu"/>
            <person name="S."/>
            <person name="Jordana"/>
            <person name="J."/>
            <person name="Noce"/>
            <person name="A."/>
            <person name="Amills"/>
            <person name="M."/>
            <person name="Wu"/>
            <person name="D.D."/>
            <person name="Li"/>
            <person name="S."/>
            <person name="Zhou"/>
            <person name="X. and Zhong"/>
            <person name="J."/>
        </authorList>
    </citation>
    <scope>NUCLEOTIDE SEQUENCE [LARGE SCALE GENOMIC DNA]</scope>
</reference>
<evidence type="ECO:0000313" key="2">
    <source>
        <dbReference type="Ensembl" id="ENSEASP00005008708.1"/>
    </source>
</evidence>
<evidence type="ECO:0000256" key="1">
    <source>
        <dbReference type="SAM" id="MobiDB-lite"/>
    </source>
</evidence>
<reference evidence="2" key="3">
    <citation type="submission" date="2025-09" db="UniProtKB">
        <authorList>
            <consortium name="Ensembl"/>
        </authorList>
    </citation>
    <scope>IDENTIFICATION</scope>
</reference>
<reference evidence="2" key="2">
    <citation type="submission" date="2025-08" db="UniProtKB">
        <authorList>
            <consortium name="Ensembl"/>
        </authorList>
    </citation>
    <scope>IDENTIFICATION</scope>
</reference>
<organism evidence="2 3">
    <name type="scientific">Equus asinus</name>
    <name type="common">Donkey</name>
    <name type="synonym">Equus africanus asinus</name>
    <dbReference type="NCBI Taxonomy" id="9793"/>
    <lineage>
        <taxon>Eukaryota</taxon>
        <taxon>Metazoa</taxon>
        <taxon>Chordata</taxon>
        <taxon>Craniata</taxon>
        <taxon>Vertebrata</taxon>
        <taxon>Euteleostomi</taxon>
        <taxon>Mammalia</taxon>
        <taxon>Eutheria</taxon>
        <taxon>Laurasiatheria</taxon>
        <taxon>Perissodactyla</taxon>
        <taxon>Equidae</taxon>
        <taxon>Equus</taxon>
    </lineage>
</organism>
<name>A0A8C4LA75_EQUAS</name>
<sequence>MTTSLWALGATGGSRLAKGGSRRTNGRRLPTRASLRSRLVFLRRTRPVFSGLWKGREAGPRGSMVSWNVKIGWSSACR</sequence>
<protein>
    <submittedName>
        <fullName evidence="2">Uncharacterized protein</fullName>
    </submittedName>
</protein>
<proteinExistence type="predicted"/>
<dbReference type="OMA" id="WNVKIGW"/>
<keyword evidence="3" id="KW-1185">Reference proteome</keyword>
<feature type="region of interest" description="Disordered" evidence="1">
    <location>
        <begin position="1"/>
        <end position="27"/>
    </location>
</feature>
<evidence type="ECO:0000313" key="3">
    <source>
        <dbReference type="Proteomes" id="UP000694387"/>
    </source>
</evidence>
<dbReference type="GeneTree" id="ENSGT00910000148701"/>
<dbReference type="Ensembl" id="ENSEAST00005009488.2">
    <property type="protein sequence ID" value="ENSEASP00005008708.1"/>
    <property type="gene ID" value="ENSEASG00005006247.2"/>
</dbReference>